<proteinExistence type="predicted"/>
<dbReference type="Pfam" id="PF13302">
    <property type="entry name" value="Acetyltransf_3"/>
    <property type="match status" value="1"/>
</dbReference>
<evidence type="ECO:0000313" key="2">
    <source>
        <dbReference type="EMBL" id="OKL63625.1"/>
    </source>
</evidence>
<dbReference type="PANTHER" id="PTHR43441:SF2">
    <property type="entry name" value="FAMILY ACETYLTRANSFERASE, PUTATIVE (AFU_ORTHOLOGUE AFUA_7G00850)-RELATED"/>
    <property type="match status" value="1"/>
</dbReference>
<dbReference type="GeneID" id="31000710"/>
<name>A0A225B9J5_TALAT</name>
<dbReference type="AlphaFoldDB" id="A0A225B9J5"/>
<feature type="domain" description="N-acetyltransferase" evidence="1">
    <location>
        <begin position="33"/>
        <end position="176"/>
    </location>
</feature>
<dbReference type="FunFam" id="3.40.630.30:FF:000047">
    <property type="entry name" value="Acetyltransferase, GNAT family"/>
    <property type="match status" value="1"/>
</dbReference>
<keyword evidence="3" id="KW-1185">Reference proteome</keyword>
<dbReference type="GO" id="GO:1990189">
    <property type="term" value="F:protein N-terminal-serine acetyltransferase activity"/>
    <property type="evidence" value="ECO:0007669"/>
    <property type="project" value="TreeGrafter"/>
</dbReference>
<accession>A0A225B9J5</accession>
<dbReference type="Gene3D" id="3.40.630.30">
    <property type="match status" value="1"/>
</dbReference>
<evidence type="ECO:0000259" key="1">
    <source>
        <dbReference type="Pfam" id="PF13302"/>
    </source>
</evidence>
<dbReference type="RefSeq" id="XP_020123746.1">
    <property type="nucleotide sequence ID" value="XM_020260818.1"/>
</dbReference>
<comment type="caution">
    <text evidence="2">The sequence shown here is derived from an EMBL/GenBank/DDBJ whole genome shotgun (WGS) entry which is preliminary data.</text>
</comment>
<reference evidence="2 3" key="1">
    <citation type="submission" date="2015-06" db="EMBL/GenBank/DDBJ databases">
        <title>Talaromyces atroroseus IBT 11181 draft genome.</title>
        <authorList>
            <person name="Rasmussen K.B."/>
            <person name="Rasmussen S."/>
            <person name="Petersen B."/>
            <person name="Sicheritz-Ponten T."/>
            <person name="Mortensen U.H."/>
            <person name="Thrane U."/>
        </authorList>
    </citation>
    <scope>NUCLEOTIDE SEQUENCE [LARGE SCALE GENOMIC DNA]</scope>
    <source>
        <strain evidence="2 3">IBT 11181</strain>
    </source>
</reference>
<dbReference type="InterPro" id="IPR000182">
    <property type="entry name" value="GNAT_dom"/>
</dbReference>
<dbReference type="PANTHER" id="PTHR43441">
    <property type="entry name" value="RIBOSOMAL-PROTEIN-SERINE ACETYLTRANSFERASE"/>
    <property type="match status" value="1"/>
</dbReference>
<dbReference type="InterPro" id="IPR016181">
    <property type="entry name" value="Acyl_CoA_acyltransferase"/>
</dbReference>
<dbReference type="SUPFAM" id="SSF55729">
    <property type="entry name" value="Acyl-CoA N-acyltransferases (Nat)"/>
    <property type="match status" value="1"/>
</dbReference>
<dbReference type="EMBL" id="LFMY01000001">
    <property type="protein sequence ID" value="OKL63625.1"/>
    <property type="molecule type" value="Genomic_DNA"/>
</dbReference>
<dbReference type="GO" id="GO:0008999">
    <property type="term" value="F:protein-N-terminal-alanine acetyltransferase activity"/>
    <property type="evidence" value="ECO:0007669"/>
    <property type="project" value="TreeGrafter"/>
</dbReference>
<dbReference type="OrthoDB" id="41238at2759"/>
<evidence type="ECO:0000313" key="3">
    <source>
        <dbReference type="Proteomes" id="UP000214365"/>
    </source>
</evidence>
<gene>
    <name evidence="2" type="ORF">UA08_00955</name>
</gene>
<sequence length="245" mass="27940">MPSENSARPLGFPVADPSAAPRPGRVILKGRTVTLEPLQASHAEELFPLIGGEEHHWLWDYMTTGPPADIKQLRCLLAGYEKSEDPFFWTIKVKAAKDDDYTPVGYISFLNIVPANRSIEVGHVMYSSALQRTTPATEVFYLLARYAFRDLGYRRLEWKCNNLNEPSKKAALRYGFSFEGLFRHHQIVRGRNRDTAWFSTLHCEWVGGEGKRGYEAAFEQWLDAGNFDEHGKQTAKLEEFIKNAK</sequence>
<dbReference type="InterPro" id="IPR051908">
    <property type="entry name" value="Ribosomal_N-acetyltransferase"/>
</dbReference>
<protein>
    <recommendedName>
        <fullName evidence="1">N-acetyltransferase domain-containing protein</fullName>
    </recommendedName>
</protein>
<dbReference type="Proteomes" id="UP000214365">
    <property type="component" value="Unassembled WGS sequence"/>
</dbReference>
<organism evidence="2 3">
    <name type="scientific">Talaromyces atroroseus</name>
    <dbReference type="NCBI Taxonomy" id="1441469"/>
    <lineage>
        <taxon>Eukaryota</taxon>
        <taxon>Fungi</taxon>
        <taxon>Dikarya</taxon>
        <taxon>Ascomycota</taxon>
        <taxon>Pezizomycotina</taxon>
        <taxon>Eurotiomycetes</taxon>
        <taxon>Eurotiomycetidae</taxon>
        <taxon>Eurotiales</taxon>
        <taxon>Trichocomaceae</taxon>
        <taxon>Talaromyces</taxon>
        <taxon>Talaromyces sect. Trachyspermi</taxon>
    </lineage>
</organism>